<gene>
    <name evidence="6" type="ORF">PEVE_00018597</name>
</gene>
<dbReference type="Pfam" id="PF01593">
    <property type="entry name" value="Amino_oxidase"/>
    <property type="match status" value="1"/>
</dbReference>
<sequence>HCEVAIVGGGIGGLYTAESLLRHKKETNVCVFERNARLGGRFYDYVFPQVPDETVGLGAWRIDLANYNLRNILERLSIPYEEWNFYENSRTETRGQSSREDHEIKKQSFPTLLKGKFQNMTWSEMHQYLFNEEHVREADRFATFQTYQQNILTPEGSEFYFDVFGYEGDLRGGEKRVVEYYKLLDEDFTGNEIRPVKGMSAITNALEKSAKELGAKIYTGSEISSINQRKNIFVLRTSTGKIKAKKLVVAAPPGSFKKIRGSVARMIQQEEEFKSIKAFPAFKAAAVYERAWWEDIKDEATQLYPMERFLSNSDCLGWTLPHSARGKNGEAVLHLAYKDGECGEKWGSILNSVSKSLVDQEVHRAIEYKFNMTVPKPLETVYKYWNEGAWYLQRPGCNVSMRRVENWAKKPFPRKQIYIVGSAYNPYRAYSEGALVSANNALLEGWGIPIPSPGINTRIVEPLHKAGGTNLRMIR</sequence>
<dbReference type="Proteomes" id="UP001159427">
    <property type="component" value="Unassembled WGS sequence"/>
</dbReference>
<proteinExistence type="inferred from homology"/>
<dbReference type="InterPro" id="IPR036188">
    <property type="entry name" value="FAD/NAD-bd_sf"/>
</dbReference>
<comment type="catalytic activity">
    <reaction evidence="4">
        <text>a secondary aliphatic amine + O2 + H2O = a primary amine + an aldehyde + H2O2</text>
        <dbReference type="Rhea" id="RHEA:26414"/>
        <dbReference type="ChEBI" id="CHEBI:15377"/>
        <dbReference type="ChEBI" id="CHEBI:15379"/>
        <dbReference type="ChEBI" id="CHEBI:16240"/>
        <dbReference type="ChEBI" id="CHEBI:17478"/>
        <dbReference type="ChEBI" id="CHEBI:58855"/>
        <dbReference type="ChEBI" id="CHEBI:65296"/>
        <dbReference type="EC" id="1.4.3.4"/>
    </reaction>
</comment>
<dbReference type="SUPFAM" id="SSF51905">
    <property type="entry name" value="FAD/NAD(P)-binding domain"/>
    <property type="match status" value="1"/>
</dbReference>
<comment type="similarity">
    <text evidence="2">Belongs to the flavin monoamine oxidase family.</text>
</comment>
<organism evidence="6 7">
    <name type="scientific">Porites evermanni</name>
    <dbReference type="NCBI Taxonomy" id="104178"/>
    <lineage>
        <taxon>Eukaryota</taxon>
        <taxon>Metazoa</taxon>
        <taxon>Cnidaria</taxon>
        <taxon>Anthozoa</taxon>
        <taxon>Hexacorallia</taxon>
        <taxon>Scleractinia</taxon>
        <taxon>Fungiina</taxon>
        <taxon>Poritidae</taxon>
        <taxon>Porites</taxon>
    </lineage>
</organism>
<dbReference type="PANTHER" id="PTHR43563">
    <property type="entry name" value="AMINE OXIDASE"/>
    <property type="match status" value="1"/>
</dbReference>
<feature type="non-terminal residue" evidence="6">
    <location>
        <position position="1"/>
    </location>
</feature>
<dbReference type="EC" id="1.4.3.4" evidence="3"/>
<evidence type="ECO:0000256" key="1">
    <source>
        <dbReference type="ARBA" id="ARBA00004362"/>
    </source>
</evidence>
<protein>
    <recommendedName>
        <fullName evidence="3">monoamine oxidase</fullName>
        <ecNumber evidence="3">1.4.3.4</ecNumber>
    </recommendedName>
</protein>
<evidence type="ECO:0000256" key="4">
    <source>
        <dbReference type="ARBA" id="ARBA00048448"/>
    </source>
</evidence>
<dbReference type="PRINTS" id="PR00419">
    <property type="entry name" value="ADXRDTASE"/>
</dbReference>
<dbReference type="EMBL" id="CALNXI010002519">
    <property type="protein sequence ID" value="CAH3188513.1"/>
    <property type="molecule type" value="Genomic_DNA"/>
</dbReference>
<name>A0ABN8SAC3_9CNID</name>
<feature type="domain" description="Amine oxidase" evidence="5">
    <location>
        <begin position="11"/>
        <end position="441"/>
    </location>
</feature>
<evidence type="ECO:0000256" key="2">
    <source>
        <dbReference type="ARBA" id="ARBA00005995"/>
    </source>
</evidence>
<evidence type="ECO:0000313" key="6">
    <source>
        <dbReference type="EMBL" id="CAH3188513.1"/>
    </source>
</evidence>
<evidence type="ECO:0000256" key="3">
    <source>
        <dbReference type="ARBA" id="ARBA00012804"/>
    </source>
</evidence>
<dbReference type="InterPro" id="IPR002937">
    <property type="entry name" value="Amino_oxidase"/>
</dbReference>
<dbReference type="PANTHER" id="PTHR43563:SF1">
    <property type="entry name" value="AMINE OXIDASE [FLAVIN-CONTAINING] B"/>
    <property type="match status" value="1"/>
</dbReference>
<evidence type="ECO:0000259" key="5">
    <source>
        <dbReference type="Pfam" id="PF01593"/>
    </source>
</evidence>
<comment type="subcellular location">
    <subcellularLocation>
        <location evidence="1">Mitochondrion outer membrane</location>
        <topology evidence="1">Single-pass type IV membrane protein</topology>
        <orientation evidence="1">Cytoplasmic side</orientation>
    </subcellularLocation>
</comment>
<reference evidence="6 7" key="1">
    <citation type="submission" date="2022-05" db="EMBL/GenBank/DDBJ databases">
        <authorList>
            <consortium name="Genoscope - CEA"/>
            <person name="William W."/>
        </authorList>
    </citation>
    <scope>NUCLEOTIDE SEQUENCE [LARGE SCALE GENOMIC DNA]</scope>
</reference>
<dbReference type="InterPro" id="IPR050703">
    <property type="entry name" value="Flavin_MAO"/>
</dbReference>
<dbReference type="Gene3D" id="3.50.50.60">
    <property type="entry name" value="FAD/NAD(P)-binding domain"/>
    <property type="match status" value="1"/>
</dbReference>
<accession>A0ABN8SAC3</accession>
<evidence type="ECO:0000313" key="7">
    <source>
        <dbReference type="Proteomes" id="UP001159427"/>
    </source>
</evidence>
<comment type="caution">
    <text evidence="6">The sequence shown here is derived from an EMBL/GenBank/DDBJ whole genome shotgun (WGS) entry which is preliminary data.</text>
</comment>
<keyword evidence="7" id="KW-1185">Reference proteome</keyword>